<dbReference type="AlphaFoldDB" id="A0A443S904"/>
<dbReference type="PANTHER" id="PTHR18945">
    <property type="entry name" value="NEUROTRANSMITTER GATED ION CHANNEL"/>
    <property type="match status" value="1"/>
</dbReference>
<dbReference type="InterPro" id="IPR036734">
    <property type="entry name" value="Neur_chan_lig-bd_sf"/>
</dbReference>
<dbReference type="EMBL" id="NCKV01005730">
    <property type="protein sequence ID" value="RWS23885.1"/>
    <property type="molecule type" value="Genomic_DNA"/>
</dbReference>
<comment type="caution">
    <text evidence="14">The sequence shown here is derived from an EMBL/GenBank/DDBJ whole genome shotgun (WGS) entry which is preliminary data.</text>
</comment>
<dbReference type="GO" id="GO:0005230">
    <property type="term" value="F:extracellular ligand-gated monoatomic ion channel activity"/>
    <property type="evidence" value="ECO:0007669"/>
    <property type="project" value="InterPro"/>
</dbReference>
<evidence type="ECO:0000259" key="13">
    <source>
        <dbReference type="Pfam" id="PF02932"/>
    </source>
</evidence>
<dbReference type="GO" id="GO:0005254">
    <property type="term" value="F:chloride channel activity"/>
    <property type="evidence" value="ECO:0007669"/>
    <property type="project" value="UniProtKB-ARBA"/>
</dbReference>
<dbReference type="Gene3D" id="1.20.58.390">
    <property type="entry name" value="Neurotransmitter-gated ion-channel transmembrane domain"/>
    <property type="match status" value="1"/>
</dbReference>
<feature type="chain" id="PRO_5022268853" evidence="11">
    <location>
        <begin position="17"/>
        <end position="359"/>
    </location>
</feature>
<dbReference type="GO" id="GO:0004888">
    <property type="term" value="F:transmembrane signaling receptor activity"/>
    <property type="evidence" value="ECO:0007669"/>
    <property type="project" value="InterPro"/>
</dbReference>
<dbReference type="InterPro" id="IPR006029">
    <property type="entry name" value="Neurotrans-gated_channel_TM"/>
</dbReference>
<sequence>MLLLIVISYGLITCHAMSSITKDLVDENYDVLMPPKELNQPVIVNISIFLINIRSISAQDLTFTADMFLHQTWFDKRLKYPKWLNESSVTMHASLIDKIWIPDIYFKDGIGGEISTLQFKTTYFVFTDKNAVFMVSRLSVKLVCQMNFAKYPHDSHTCSIALMSLAYHNSSVTLRWKTFRLSSKLHNPDYAIEKVDEKTCDKVYDVGSFSCVTGIISLVRNAGHFYTKYLPSFTIVIASFASFWIPSSSYPARASIVVTSMLALITQQLQITSDIKTSYFVSINIWMNICTTIVFCCLLEYAIALVWESKQKRRKIERAESKIGTILKKFEKHEINPIDQNVLKYLAIVKYMNNFVEYI</sequence>
<dbReference type="InterPro" id="IPR018000">
    <property type="entry name" value="Neurotransmitter_ion_chnl_CS"/>
</dbReference>
<dbReference type="InterPro" id="IPR036719">
    <property type="entry name" value="Neuro-gated_channel_TM_sf"/>
</dbReference>
<evidence type="ECO:0000256" key="2">
    <source>
        <dbReference type="ARBA" id="ARBA00004236"/>
    </source>
</evidence>
<evidence type="ECO:0000256" key="11">
    <source>
        <dbReference type="RuleBase" id="RU000687"/>
    </source>
</evidence>
<dbReference type="Pfam" id="PF02931">
    <property type="entry name" value="Neur_chan_LBD"/>
    <property type="match status" value="1"/>
</dbReference>
<evidence type="ECO:0000256" key="3">
    <source>
        <dbReference type="ARBA" id="ARBA00022448"/>
    </source>
</evidence>
<gene>
    <name evidence="14" type="ORF">B4U80_07453</name>
</gene>
<keyword evidence="7 11" id="KW-1133">Transmembrane helix</keyword>
<evidence type="ECO:0000259" key="12">
    <source>
        <dbReference type="Pfam" id="PF02931"/>
    </source>
</evidence>
<dbReference type="OrthoDB" id="6422395at2759"/>
<reference evidence="14 15" key="1">
    <citation type="journal article" date="2018" name="Gigascience">
        <title>Genomes of trombidid mites reveal novel predicted allergens and laterally-transferred genes associated with secondary metabolism.</title>
        <authorList>
            <person name="Dong X."/>
            <person name="Chaisiri K."/>
            <person name="Xia D."/>
            <person name="Armstrong S.D."/>
            <person name="Fang Y."/>
            <person name="Donnelly M.J."/>
            <person name="Kadowaki T."/>
            <person name="McGarry J.W."/>
            <person name="Darby A.C."/>
            <person name="Makepeace B.L."/>
        </authorList>
    </citation>
    <scope>NUCLEOTIDE SEQUENCE [LARGE SCALE GENOMIC DNA]</scope>
    <source>
        <strain evidence="14">UoL-UT</strain>
    </source>
</reference>
<protein>
    <submittedName>
        <fullName evidence="14">Glycine receptor subunit alphaZ1-like protein</fullName>
    </submittedName>
</protein>
<feature type="domain" description="Neurotransmitter-gated ion-channel ligand-binding" evidence="12">
    <location>
        <begin position="19"/>
        <end position="193"/>
    </location>
</feature>
<keyword evidence="10 11" id="KW-0407">Ion channel</keyword>
<dbReference type="VEuPathDB" id="VectorBase:LDEU008155"/>
<dbReference type="CDD" id="cd18987">
    <property type="entry name" value="LGIC_ECD_anion"/>
    <property type="match status" value="1"/>
</dbReference>
<accession>A0A443S904</accession>
<proteinExistence type="inferred from homology"/>
<evidence type="ECO:0000256" key="10">
    <source>
        <dbReference type="ARBA" id="ARBA00023303"/>
    </source>
</evidence>
<evidence type="ECO:0000313" key="15">
    <source>
        <dbReference type="Proteomes" id="UP000288716"/>
    </source>
</evidence>
<keyword evidence="5 11" id="KW-0812">Transmembrane</keyword>
<comment type="similarity">
    <text evidence="11">Belongs to the ligand-gated ion channel (TC 1.A.9) family.</text>
</comment>
<dbReference type="InterPro" id="IPR038050">
    <property type="entry name" value="Neuro_actylchol_rec"/>
</dbReference>
<dbReference type="Pfam" id="PF02932">
    <property type="entry name" value="Neur_chan_memb"/>
    <property type="match status" value="1"/>
</dbReference>
<evidence type="ECO:0000256" key="6">
    <source>
        <dbReference type="ARBA" id="ARBA00022729"/>
    </source>
</evidence>
<dbReference type="Proteomes" id="UP000288716">
    <property type="component" value="Unassembled WGS sequence"/>
</dbReference>
<evidence type="ECO:0000256" key="9">
    <source>
        <dbReference type="ARBA" id="ARBA00023136"/>
    </source>
</evidence>
<dbReference type="STRING" id="299467.A0A443S904"/>
<evidence type="ECO:0000256" key="7">
    <source>
        <dbReference type="ARBA" id="ARBA00022989"/>
    </source>
</evidence>
<feature type="domain" description="Neurotransmitter-gated ion-channel transmembrane" evidence="13">
    <location>
        <begin position="229"/>
        <end position="317"/>
    </location>
</feature>
<dbReference type="SUPFAM" id="SSF90112">
    <property type="entry name" value="Neurotransmitter-gated ion-channel transmembrane pore"/>
    <property type="match status" value="1"/>
</dbReference>
<dbReference type="PROSITE" id="PS00236">
    <property type="entry name" value="NEUROTR_ION_CHANNEL"/>
    <property type="match status" value="1"/>
</dbReference>
<keyword evidence="3 11" id="KW-0813">Transport</keyword>
<feature type="transmembrane region" description="Helical" evidence="11">
    <location>
        <begin position="283"/>
        <end position="307"/>
    </location>
</feature>
<dbReference type="GO" id="GO:0005886">
    <property type="term" value="C:plasma membrane"/>
    <property type="evidence" value="ECO:0007669"/>
    <property type="project" value="UniProtKB-SubCell"/>
</dbReference>
<evidence type="ECO:0000256" key="8">
    <source>
        <dbReference type="ARBA" id="ARBA00023065"/>
    </source>
</evidence>
<keyword evidence="15" id="KW-1185">Reference proteome</keyword>
<feature type="signal peptide" evidence="11">
    <location>
        <begin position="1"/>
        <end position="16"/>
    </location>
</feature>
<evidence type="ECO:0000256" key="5">
    <source>
        <dbReference type="ARBA" id="ARBA00022692"/>
    </source>
</evidence>
<comment type="caution">
    <text evidence="11">Lacks conserved residue(s) required for the propagation of feature annotation.</text>
</comment>
<evidence type="ECO:0000256" key="4">
    <source>
        <dbReference type="ARBA" id="ARBA00022475"/>
    </source>
</evidence>
<evidence type="ECO:0000256" key="1">
    <source>
        <dbReference type="ARBA" id="ARBA00004141"/>
    </source>
</evidence>
<organism evidence="14 15">
    <name type="scientific">Leptotrombidium deliense</name>
    <dbReference type="NCBI Taxonomy" id="299467"/>
    <lineage>
        <taxon>Eukaryota</taxon>
        <taxon>Metazoa</taxon>
        <taxon>Ecdysozoa</taxon>
        <taxon>Arthropoda</taxon>
        <taxon>Chelicerata</taxon>
        <taxon>Arachnida</taxon>
        <taxon>Acari</taxon>
        <taxon>Acariformes</taxon>
        <taxon>Trombidiformes</taxon>
        <taxon>Prostigmata</taxon>
        <taxon>Anystina</taxon>
        <taxon>Parasitengona</taxon>
        <taxon>Trombiculoidea</taxon>
        <taxon>Trombiculidae</taxon>
        <taxon>Leptotrombidium</taxon>
    </lineage>
</organism>
<keyword evidence="14" id="KW-0675">Receptor</keyword>
<dbReference type="SUPFAM" id="SSF63712">
    <property type="entry name" value="Nicotinic receptor ligand binding domain-like"/>
    <property type="match status" value="1"/>
</dbReference>
<keyword evidence="8 11" id="KW-0406">Ion transport</keyword>
<comment type="subcellular location">
    <subcellularLocation>
        <location evidence="2">Cell membrane</location>
    </subcellularLocation>
    <subcellularLocation>
        <location evidence="1">Membrane</location>
        <topology evidence="1">Multi-pass membrane protein</topology>
    </subcellularLocation>
</comment>
<keyword evidence="4" id="KW-1003">Cell membrane</keyword>
<name>A0A443S904_9ACAR</name>
<dbReference type="InterPro" id="IPR006028">
    <property type="entry name" value="GABAA/Glycine_rcpt"/>
</dbReference>
<dbReference type="InterPro" id="IPR006201">
    <property type="entry name" value="Neur_channel"/>
</dbReference>
<dbReference type="PRINTS" id="PR00252">
    <property type="entry name" value="NRIONCHANNEL"/>
</dbReference>
<dbReference type="Gene3D" id="2.70.170.10">
    <property type="entry name" value="Neurotransmitter-gated ion-channel ligand-binding domain"/>
    <property type="match status" value="1"/>
</dbReference>
<keyword evidence="6 11" id="KW-0732">Signal</keyword>
<evidence type="ECO:0000313" key="14">
    <source>
        <dbReference type="EMBL" id="RWS23885.1"/>
    </source>
</evidence>
<dbReference type="GO" id="GO:0099095">
    <property type="term" value="F:ligand-gated monoatomic anion channel activity"/>
    <property type="evidence" value="ECO:0007669"/>
    <property type="project" value="UniProtKB-ARBA"/>
</dbReference>
<dbReference type="InterPro" id="IPR006202">
    <property type="entry name" value="Neur_chan_lig-bd"/>
</dbReference>
<keyword evidence="9 11" id="KW-0472">Membrane</keyword>
<dbReference type="PRINTS" id="PR00253">
    <property type="entry name" value="GABAARECEPTR"/>
</dbReference>